<dbReference type="RefSeq" id="WP_151567225.1">
    <property type="nucleotide sequence ID" value="NZ_WBMT01000022.1"/>
</dbReference>
<keyword evidence="3" id="KW-1185">Reference proteome</keyword>
<gene>
    <name evidence="2" type="ORF">F8566_38550</name>
</gene>
<evidence type="ECO:0000313" key="3">
    <source>
        <dbReference type="Proteomes" id="UP000468735"/>
    </source>
</evidence>
<dbReference type="Pfam" id="PF00550">
    <property type="entry name" value="PP-binding"/>
    <property type="match status" value="1"/>
</dbReference>
<dbReference type="PROSITE" id="PS50075">
    <property type="entry name" value="CARRIER"/>
    <property type="match status" value="1"/>
</dbReference>
<dbReference type="OrthoDB" id="8778689at2"/>
<name>A0A6H9YM82_9ACTN</name>
<accession>A0A6H9YM82</accession>
<dbReference type="EMBL" id="WBMT01000022">
    <property type="protein sequence ID" value="KAB2342450.1"/>
    <property type="molecule type" value="Genomic_DNA"/>
</dbReference>
<organism evidence="2 3">
    <name type="scientific">Actinomadura rudentiformis</name>
    <dbReference type="NCBI Taxonomy" id="359158"/>
    <lineage>
        <taxon>Bacteria</taxon>
        <taxon>Bacillati</taxon>
        <taxon>Actinomycetota</taxon>
        <taxon>Actinomycetes</taxon>
        <taxon>Streptosporangiales</taxon>
        <taxon>Thermomonosporaceae</taxon>
        <taxon>Actinomadura</taxon>
    </lineage>
</organism>
<evidence type="ECO:0000313" key="2">
    <source>
        <dbReference type="EMBL" id="KAB2342450.1"/>
    </source>
</evidence>
<sequence length="93" mass="10478">MPELTNEPTTATNTVGIAFIVDYLLTKRPDLDSIDPDLDLIESRVLDSLGFVNFLYALEEHTGREISLDQVSPEDFRTVNRIAARFLHDVAND</sequence>
<dbReference type="InterPro" id="IPR009081">
    <property type="entry name" value="PP-bd_ACP"/>
</dbReference>
<proteinExistence type="predicted"/>
<dbReference type="AlphaFoldDB" id="A0A6H9YM82"/>
<feature type="domain" description="Carrier" evidence="1">
    <location>
        <begin position="11"/>
        <end position="90"/>
    </location>
</feature>
<dbReference type="SUPFAM" id="SSF47336">
    <property type="entry name" value="ACP-like"/>
    <property type="match status" value="1"/>
</dbReference>
<evidence type="ECO:0000259" key="1">
    <source>
        <dbReference type="PROSITE" id="PS50075"/>
    </source>
</evidence>
<protein>
    <submittedName>
        <fullName evidence="2">Acyl carrier protein</fullName>
    </submittedName>
</protein>
<dbReference type="Proteomes" id="UP000468735">
    <property type="component" value="Unassembled WGS sequence"/>
</dbReference>
<comment type="caution">
    <text evidence="2">The sequence shown here is derived from an EMBL/GenBank/DDBJ whole genome shotgun (WGS) entry which is preliminary data.</text>
</comment>
<reference evidence="2 3" key="1">
    <citation type="submission" date="2019-09" db="EMBL/GenBank/DDBJ databases">
        <title>Actinomadura physcomitrii sp. nov., a novel actinomycete isolated from moss [Physcomitrium sphaericum (Ludw) Fuernr].</title>
        <authorList>
            <person name="Zhuang X."/>
            <person name="Liu C."/>
        </authorList>
    </citation>
    <scope>NUCLEOTIDE SEQUENCE [LARGE SCALE GENOMIC DNA]</scope>
    <source>
        <strain evidence="2 3">HMC1</strain>
    </source>
</reference>
<dbReference type="InterPro" id="IPR036736">
    <property type="entry name" value="ACP-like_sf"/>
</dbReference>
<dbReference type="Gene3D" id="1.10.1200.10">
    <property type="entry name" value="ACP-like"/>
    <property type="match status" value="1"/>
</dbReference>